<dbReference type="Gene3D" id="3.50.50.60">
    <property type="entry name" value="FAD/NAD(P)-binding domain"/>
    <property type="match status" value="1"/>
</dbReference>
<dbReference type="InterPro" id="IPR004792">
    <property type="entry name" value="BaiN-like"/>
</dbReference>
<reference evidence="2" key="1">
    <citation type="submission" date="2020-04" db="EMBL/GenBank/DDBJ databases">
        <authorList>
            <person name="Zhang T."/>
        </authorList>
    </citation>
    <scope>NUCLEOTIDE SEQUENCE</scope>
    <source>
        <strain evidence="2">HKST-UBA10</strain>
    </source>
</reference>
<protein>
    <submittedName>
        <fullName evidence="2">NAD(P)/FAD-dependent oxidoreductase</fullName>
    </submittedName>
</protein>
<sequence>MKKAFDIAILGGGAAGIMSALSAKEHHPKLSVCIIEKNSVIGRKILICGAGRCNLTNSNIDTNRYYGANKRFI</sequence>
<dbReference type="Proteomes" id="UP000782843">
    <property type="component" value="Unassembled WGS sequence"/>
</dbReference>
<reference evidence="2" key="2">
    <citation type="journal article" date="2021" name="Microbiome">
        <title>Successional dynamics and alternative stable states in a saline activated sludge microbial community over 9 years.</title>
        <authorList>
            <person name="Wang Y."/>
            <person name="Ye J."/>
            <person name="Ju F."/>
            <person name="Liu L."/>
            <person name="Boyd J.A."/>
            <person name="Deng Y."/>
            <person name="Parks D.H."/>
            <person name="Jiang X."/>
            <person name="Yin X."/>
            <person name="Woodcroft B.J."/>
            <person name="Tyson G.W."/>
            <person name="Hugenholtz P."/>
            <person name="Polz M.F."/>
            <person name="Zhang T."/>
        </authorList>
    </citation>
    <scope>NUCLEOTIDE SEQUENCE</scope>
    <source>
        <strain evidence="2">HKST-UBA10</strain>
    </source>
</reference>
<evidence type="ECO:0000259" key="1">
    <source>
        <dbReference type="Pfam" id="PF03486"/>
    </source>
</evidence>
<gene>
    <name evidence="2" type="ORF">KC660_02550</name>
</gene>
<evidence type="ECO:0000313" key="2">
    <source>
        <dbReference type="EMBL" id="MCA9382266.1"/>
    </source>
</evidence>
<dbReference type="PANTHER" id="PTHR42887:SF2">
    <property type="entry name" value="OS12G0638800 PROTEIN"/>
    <property type="match status" value="1"/>
</dbReference>
<organism evidence="2 3">
    <name type="scientific">Candidatus Dojkabacteria bacterium</name>
    <dbReference type="NCBI Taxonomy" id="2099670"/>
    <lineage>
        <taxon>Bacteria</taxon>
        <taxon>Candidatus Dojkabacteria</taxon>
    </lineage>
</organism>
<dbReference type="PANTHER" id="PTHR42887">
    <property type="entry name" value="OS12G0638800 PROTEIN"/>
    <property type="match status" value="1"/>
</dbReference>
<dbReference type="SUPFAM" id="SSF51905">
    <property type="entry name" value="FAD/NAD(P)-binding domain"/>
    <property type="match status" value="1"/>
</dbReference>
<evidence type="ECO:0000313" key="3">
    <source>
        <dbReference type="Proteomes" id="UP000782843"/>
    </source>
</evidence>
<dbReference type="EMBL" id="JAGQLG010000094">
    <property type="protein sequence ID" value="MCA9382266.1"/>
    <property type="molecule type" value="Genomic_DNA"/>
</dbReference>
<feature type="non-terminal residue" evidence="2">
    <location>
        <position position="73"/>
    </location>
</feature>
<dbReference type="AlphaFoldDB" id="A0A955L3L4"/>
<name>A0A955L3L4_9BACT</name>
<accession>A0A955L3L4</accession>
<comment type="caution">
    <text evidence="2">The sequence shown here is derived from an EMBL/GenBank/DDBJ whole genome shotgun (WGS) entry which is preliminary data.</text>
</comment>
<feature type="domain" description="RsdA/BaiN/AoA(So)-like Rossmann fold-like" evidence="1">
    <location>
        <begin position="6"/>
        <end position="70"/>
    </location>
</feature>
<dbReference type="InterPro" id="IPR057661">
    <property type="entry name" value="RsdA/BaiN/AoA(So)_Rossmann"/>
</dbReference>
<dbReference type="InterPro" id="IPR036188">
    <property type="entry name" value="FAD/NAD-bd_sf"/>
</dbReference>
<dbReference type="Pfam" id="PF03486">
    <property type="entry name" value="HI0933_like"/>
    <property type="match status" value="1"/>
</dbReference>
<proteinExistence type="predicted"/>